<organism evidence="2 3">
    <name type="scientific">Latilactobacillus graminis DSM 20719</name>
    <dbReference type="NCBI Taxonomy" id="1423752"/>
    <lineage>
        <taxon>Bacteria</taxon>
        <taxon>Bacillati</taxon>
        <taxon>Bacillota</taxon>
        <taxon>Bacilli</taxon>
        <taxon>Lactobacillales</taxon>
        <taxon>Lactobacillaceae</taxon>
        <taxon>Latilactobacillus</taxon>
    </lineage>
</organism>
<protein>
    <recommendedName>
        <fullName evidence="1">Thoeris anti-defense 2-like domain-containing protein</fullName>
    </recommendedName>
</protein>
<accession>A0AA89KWR1</accession>
<sequence>MLMGFDKAINAIKVGKKVVRTGWDGPELFIFQVVDGLYEGQPISPYLLIKTTETPSYSIFQPTSCDVLADDWQLVD</sequence>
<comment type="caution">
    <text evidence="2">The sequence shown here is derived from an EMBL/GenBank/DDBJ whole genome shotgun (WGS) entry which is preliminary data.</text>
</comment>
<dbReference type="EMBL" id="AYZB01000052">
    <property type="protein sequence ID" value="KRM21379.1"/>
    <property type="molecule type" value="Genomic_DNA"/>
</dbReference>
<gene>
    <name evidence="2" type="ORF">FC90_GL001431</name>
</gene>
<dbReference type="InterPro" id="IPR021361">
    <property type="entry name" value="Tad2-like_dom"/>
</dbReference>
<reference evidence="2 3" key="1">
    <citation type="journal article" date="2015" name="Genome Announc.">
        <title>Expanding the biotechnology potential of lactobacilli through comparative genomics of 213 strains and associated genera.</title>
        <authorList>
            <person name="Sun Z."/>
            <person name="Harris H.M."/>
            <person name="McCann A."/>
            <person name="Guo C."/>
            <person name="Argimon S."/>
            <person name="Zhang W."/>
            <person name="Yang X."/>
            <person name="Jeffery I.B."/>
            <person name="Cooney J.C."/>
            <person name="Kagawa T.F."/>
            <person name="Liu W."/>
            <person name="Song Y."/>
            <person name="Salvetti E."/>
            <person name="Wrobel A."/>
            <person name="Rasinkangas P."/>
            <person name="Parkhill J."/>
            <person name="Rea M.C."/>
            <person name="O'Sullivan O."/>
            <person name="Ritari J."/>
            <person name="Douillard F.P."/>
            <person name="Paul Ross R."/>
            <person name="Yang R."/>
            <person name="Briner A.E."/>
            <person name="Felis G.E."/>
            <person name="de Vos W.M."/>
            <person name="Barrangou R."/>
            <person name="Klaenhammer T.R."/>
            <person name="Caufield P.W."/>
            <person name="Cui Y."/>
            <person name="Zhang H."/>
            <person name="O'Toole P.W."/>
        </authorList>
    </citation>
    <scope>NUCLEOTIDE SEQUENCE [LARGE SCALE GENOMIC DNA]</scope>
    <source>
        <strain evidence="2 3">DSM 20719</strain>
    </source>
</reference>
<feature type="domain" description="Thoeris anti-defense 2-like" evidence="1">
    <location>
        <begin position="3"/>
        <end position="75"/>
    </location>
</feature>
<proteinExistence type="predicted"/>
<name>A0AA89KWR1_9LACO</name>
<evidence type="ECO:0000313" key="3">
    <source>
        <dbReference type="Proteomes" id="UP000050823"/>
    </source>
</evidence>
<dbReference type="Pfam" id="PF11195">
    <property type="entry name" value="Tad2-like"/>
    <property type="match status" value="1"/>
</dbReference>
<dbReference type="Proteomes" id="UP000050823">
    <property type="component" value="Unassembled WGS sequence"/>
</dbReference>
<dbReference type="AlphaFoldDB" id="A0AA89KWR1"/>
<evidence type="ECO:0000259" key="1">
    <source>
        <dbReference type="Pfam" id="PF11195"/>
    </source>
</evidence>
<evidence type="ECO:0000313" key="2">
    <source>
        <dbReference type="EMBL" id="KRM21379.1"/>
    </source>
</evidence>